<feature type="domain" description="At2g29880-like C-terminal" evidence="2">
    <location>
        <begin position="174"/>
        <end position="220"/>
    </location>
</feature>
<evidence type="ECO:0000313" key="4">
    <source>
        <dbReference type="Proteomes" id="UP000075243"/>
    </source>
</evidence>
<evidence type="ECO:0000259" key="2">
    <source>
        <dbReference type="Pfam" id="PF24769"/>
    </source>
</evidence>
<dbReference type="AlphaFoldDB" id="A0A151RVT1"/>
<dbReference type="PANTHER" id="PTHR47864">
    <property type="entry name" value="TRANSMEMBRANE PROTEIN"/>
    <property type="match status" value="1"/>
</dbReference>
<dbReference type="Proteomes" id="UP000075243">
    <property type="component" value="Unassembled WGS sequence"/>
</dbReference>
<name>A0A151RVT1_CAJCA</name>
<dbReference type="EMBL" id="KQ483551">
    <property type="protein sequence ID" value="KYP46651.1"/>
    <property type="molecule type" value="Genomic_DNA"/>
</dbReference>
<dbReference type="InterPro" id="IPR056253">
    <property type="entry name" value="At2g29880-like_C"/>
</dbReference>
<feature type="region of interest" description="Disordered" evidence="1">
    <location>
        <begin position="83"/>
        <end position="112"/>
    </location>
</feature>
<feature type="compositionally biased region" description="Pro residues" evidence="1">
    <location>
        <begin position="89"/>
        <end position="104"/>
    </location>
</feature>
<dbReference type="Gramene" id="C.cajan_31274.t">
    <property type="protein sequence ID" value="C.cajan_31274.t"/>
    <property type="gene ID" value="C.cajan_31274"/>
</dbReference>
<dbReference type="PANTHER" id="PTHR47864:SF2">
    <property type="entry name" value="MYB_SANT-LIKE DNA-BINDING DOMAIN PROTEIN"/>
    <property type="match status" value="1"/>
</dbReference>
<sequence length="222" mass="25343">MSTLMRNNSGFGWDPITKTLTTSDEVWKEYLKIVVGGKTASGHTSMSLDPDDTDTATFGEENVNFEMENFLYDLNNDVFITPNHYESPYQPPSPHPSISPPQPPLSSEVPTKRPINRKWSKFEYGVSSNSVRNNSQAKVLENLSVGIEIIAANFEKMSNLMEKRERYQEAKGNVWRAIKEIPNFDDLTRYMATDLLDTNAKKKNFLMLSIEECSDWIKYKLG</sequence>
<proteinExistence type="predicted"/>
<gene>
    <name evidence="3" type="ORF">KK1_031748</name>
</gene>
<evidence type="ECO:0000256" key="1">
    <source>
        <dbReference type="SAM" id="MobiDB-lite"/>
    </source>
</evidence>
<dbReference type="Pfam" id="PF24769">
    <property type="entry name" value="At2g29880_C"/>
    <property type="match status" value="1"/>
</dbReference>
<organism evidence="3 4">
    <name type="scientific">Cajanus cajan</name>
    <name type="common">Pigeon pea</name>
    <name type="synonym">Cajanus indicus</name>
    <dbReference type="NCBI Taxonomy" id="3821"/>
    <lineage>
        <taxon>Eukaryota</taxon>
        <taxon>Viridiplantae</taxon>
        <taxon>Streptophyta</taxon>
        <taxon>Embryophyta</taxon>
        <taxon>Tracheophyta</taxon>
        <taxon>Spermatophyta</taxon>
        <taxon>Magnoliopsida</taxon>
        <taxon>eudicotyledons</taxon>
        <taxon>Gunneridae</taxon>
        <taxon>Pentapetalae</taxon>
        <taxon>rosids</taxon>
        <taxon>fabids</taxon>
        <taxon>Fabales</taxon>
        <taxon>Fabaceae</taxon>
        <taxon>Papilionoideae</taxon>
        <taxon>50 kb inversion clade</taxon>
        <taxon>NPAAA clade</taxon>
        <taxon>indigoferoid/millettioid clade</taxon>
        <taxon>Phaseoleae</taxon>
        <taxon>Cajanus</taxon>
    </lineage>
</organism>
<protein>
    <submittedName>
        <fullName evidence="3">Uncharacterized protein At2g29880 family</fullName>
    </submittedName>
</protein>
<keyword evidence="4" id="KW-1185">Reference proteome</keyword>
<dbReference type="InterPro" id="IPR055314">
    <property type="entry name" value="At2g29880-like"/>
</dbReference>
<accession>A0A151RVT1</accession>
<evidence type="ECO:0000313" key="3">
    <source>
        <dbReference type="EMBL" id="KYP46651.1"/>
    </source>
</evidence>
<reference evidence="3" key="1">
    <citation type="journal article" date="2012" name="Nat. Biotechnol.">
        <title>Draft genome sequence of pigeonpea (Cajanus cajan), an orphan legume crop of resource-poor farmers.</title>
        <authorList>
            <person name="Varshney R.K."/>
            <person name="Chen W."/>
            <person name="Li Y."/>
            <person name="Bharti A.K."/>
            <person name="Saxena R.K."/>
            <person name="Schlueter J.A."/>
            <person name="Donoghue M.T."/>
            <person name="Azam S."/>
            <person name="Fan G."/>
            <person name="Whaley A.M."/>
            <person name="Farmer A.D."/>
            <person name="Sheridan J."/>
            <person name="Iwata A."/>
            <person name="Tuteja R."/>
            <person name="Penmetsa R.V."/>
            <person name="Wu W."/>
            <person name="Upadhyaya H.D."/>
            <person name="Yang S.P."/>
            <person name="Shah T."/>
            <person name="Saxena K.B."/>
            <person name="Michael T."/>
            <person name="McCombie W.R."/>
            <person name="Yang B."/>
            <person name="Zhang G."/>
            <person name="Yang H."/>
            <person name="Wang J."/>
            <person name="Spillane C."/>
            <person name="Cook D.R."/>
            <person name="May G.D."/>
            <person name="Xu X."/>
            <person name="Jackson S.A."/>
        </authorList>
    </citation>
    <scope>NUCLEOTIDE SEQUENCE [LARGE SCALE GENOMIC DNA]</scope>
</reference>
<dbReference type="OMA" id="KESGCWD"/>